<sequence length="198" mass="22370">MDLRYSEQLIKLPDLSKAQNLEKLDLGHCTSLVQLHSSIQHLGKLVFLNLFACKSLKTLPDISACKLEELHLDGTAITELPSSIELQSRLVTLSLCECLRLKQLPRGISKLKSLKRLHLLGCSNLQRLPDGIGNPKALKNQLVHCNAVREVQANIVPRKDGSRKRKTSSFSCEMIELIYVFYTLMCSSFEGIHPHRIW</sequence>
<name>A0ACC1X1T3_MELAZ</name>
<dbReference type="Proteomes" id="UP001164539">
    <property type="component" value="Chromosome 12"/>
</dbReference>
<accession>A0ACC1X1T3</accession>
<reference evidence="1 2" key="1">
    <citation type="journal article" date="2023" name="Science">
        <title>Complex scaffold remodeling in plant triterpene biosynthesis.</title>
        <authorList>
            <person name="De La Pena R."/>
            <person name="Hodgson H."/>
            <person name="Liu J.C."/>
            <person name="Stephenson M.J."/>
            <person name="Martin A.C."/>
            <person name="Owen C."/>
            <person name="Harkess A."/>
            <person name="Leebens-Mack J."/>
            <person name="Jimenez L.E."/>
            <person name="Osbourn A."/>
            <person name="Sattely E.S."/>
        </authorList>
    </citation>
    <scope>NUCLEOTIDE SEQUENCE [LARGE SCALE GENOMIC DNA]</scope>
    <source>
        <strain evidence="2">cv. JPN11</strain>
        <tissue evidence="1">Leaf</tissue>
    </source>
</reference>
<proteinExistence type="predicted"/>
<dbReference type="EMBL" id="CM051405">
    <property type="protein sequence ID" value="KAJ4705119.1"/>
    <property type="molecule type" value="Genomic_DNA"/>
</dbReference>
<protein>
    <submittedName>
        <fullName evidence="1">Disease resistance protein</fullName>
    </submittedName>
</protein>
<keyword evidence="2" id="KW-1185">Reference proteome</keyword>
<gene>
    <name evidence="1" type="ORF">OWV82_021942</name>
</gene>
<evidence type="ECO:0000313" key="1">
    <source>
        <dbReference type="EMBL" id="KAJ4705119.1"/>
    </source>
</evidence>
<organism evidence="1 2">
    <name type="scientific">Melia azedarach</name>
    <name type="common">Chinaberry tree</name>
    <dbReference type="NCBI Taxonomy" id="155640"/>
    <lineage>
        <taxon>Eukaryota</taxon>
        <taxon>Viridiplantae</taxon>
        <taxon>Streptophyta</taxon>
        <taxon>Embryophyta</taxon>
        <taxon>Tracheophyta</taxon>
        <taxon>Spermatophyta</taxon>
        <taxon>Magnoliopsida</taxon>
        <taxon>eudicotyledons</taxon>
        <taxon>Gunneridae</taxon>
        <taxon>Pentapetalae</taxon>
        <taxon>rosids</taxon>
        <taxon>malvids</taxon>
        <taxon>Sapindales</taxon>
        <taxon>Meliaceae</taxon>
        <taxon>Melia</taxon>
    </lineage>
</organism>
<comment type="caution">
    <text evidence="1">The sequence shown here is derived from an EMBL/GenBank/DDBJ whole genome shotgun (WGS) entry which is preliminary data.</text>
</comment>
<evidence type="ECO:0000313" key="2">
    <source>
        <dbReference type="Proteomes" id="UP001164539"/>
    </source>
</evidence>